<dbReference type="KEGG" id="kst:KSMBR1_2533"/>
<keyword evidence="5" id="KW-1185">Reference proteome</keyword>
<keyword evidence="1" id="KW-0175">Coiled coil</keyword>
<reference evidence="3 6" key="5">
    <citation type="submission" date="2020-02" db="EMBL/GenBank/DDBJ databases">
        <title>Newly sequenced genome of strain CSTR1 showed variability in Candidatus Kuenenia stuttgartiensis genomes.</title>
        <authorList>
            <person name="Ding C."/>
            <person name="Adrian L."/>
        </authorList>
    </citation>
    <scope>NUCLEOTIDE SEQUENCE [LARGE SCALE GENOMIC DNA]</scope>
    <source>
        <strain evidence="3 6">CSTR1</strain>
    </source>
</reference>
<evidence type="ECO:0000313" key="6">
    <source>
        <dbReference type="Proteomes" id="UP000501926"/>
    </source>
</evidence>
<dbReference type="EMBL" id="CT573073">
    <property type="protein sequence ID" value="CAJ71646.1"/>
    <property type="molecule type" value="Genomic_DNA"/>
</dbReference>
<proteinExistence type="predicted"/>
<organism evidence="2">
    <name type="scientific">Kuenenia stuttgartiensis</name>
    <dbReference type="NCBI Taxonomy" id="174633"/>
    <lineage>
        <taxon>Bacteria</taxon>
        <taxon>Pseudomonadati</taxon>
        <taxon>Planctomycetota</taxon>
        <taxon>Candidatus Brocadiia</taxon>
        <taxon>Candidatus Brocadiales</taxon>
        <taxon>Candidatus Brocadiaceae</taxon>
        <taxon>Candidatus Kuenenia</taxon>
    </lineage>
</organism>
<evidence type="ECO:0000313" key="4">
    <source>
        <dbReference type="EMBL" id="SOH05020.1"/>
    </source>
</evidence>
<name>Q1PWP4_KUEST</name>
<evidence type="ECO:0000313" key="3">
    <source>
        <dbReference type="EMBL" id="QII13866.1"/>
    </source>
</evidence>
<evidence type="ECO:0000256" key="1">
    <source>
        <dbReference type="SAM" id="Coils"/>
    </source>
</evidence>
<reference evidence="5" key="4">
    <citation type="submission" date="2017-10" db="EMBL/GenBank/DDBJ databases">
        <authorList>
            <person name="Frank J."/>
        </authorList>
    </citation>
    <scope>NUCLEOTIDE SEQUENCE [LARGE SCALE GENOMIC DNA]</scope>
</reference>
<reference evidence="4" key="3">
    <citation type="submission" date="2017-10" db="EMBL/GenBank/DDBJ databases">
        <authorList>
            <person name="Banno H."/>
            <person name="Chua N.-H."/>
        </authorList>
    </citation>
    <scope>NUCLEOTIDE SEQUENCE [LARGE SCALE GENOMIC DNA]</scope>
    <source>
        <strain evidence="4">Kuenenia_mbr1_ru-nijmegen</strain>
    </source>
</reference>
<evidence type="ECO:0000313" key="2">
    <source>
        <dbReference type="EMBL" id="CAJ71646.1"/>
    </source>
</evidence>
<evidence type="ECO:0000313" key="5">
    <source>
        <dbReference type="Proteomes" id="UP000221734"/>
    </source>
</evidence>
<dbReference type="AlphaFoldDB" id="Q1PWP4"/>
<reference evidence="2" key="2">
    <citation type="submission" date="2006-01" db="EMBL/GenBank/DDBJ databases">
        <authorList>
            <person name="Genoscope"/>
        </authorList>
    </citation>
    <scope>NUCLEOTIDE SEQUENCE</scope>
</reference>
<gene>
    <name evidence="3" type="ORF">KsCSTR_44870</name>
    <name evidence="4" type="ORF">KSMBR1_2533</name>
    <name evidence="2" type="ORF">kustc0901</name>
</gene>
<dbReference type="Proteomes" id="UP000501926">
    <property type="component" value="Chromosome"/>
</dbReference>
<feature type="coiled-coil region" evidence="1">
    <location>
        <begin position="29"/>
        <end position="56"/>
    </location>
</feature>
<dbReference type="EMBL" id="CP049055">
    <property type="protein sequence ID" value="QII13866.1"/>
    <property type="molecule type" value="Genomic_DNA"/>
</dbReference>
<protein>
    <submittedName>
        <fullName evidence="2">Uncharacterized protein</fullName>
    </submittedName>
</protein>
<sequence length="65" mass="7402">MEKSNFLSSPIISSHLNSMDITAVCVKVIQEQQNAIAALSAKVKMLEDKIQNIQHEEERRCLLIY</sequence>
<accession>Q1PWP4</accession>
<reference evidence="2" key="1">
    <citation type="journal article" date="2006" name="Nature">
        <title>Deciphering the evolution and metabolism of an anammox bacterium from a community genome.</title>
        <authorList>
            <person name="Strous M."/>
            <person name="Pelletier E."/>
            <person name="Mangenot S."/>
            <person name="Rattei T."/>
            <person name="Lehner A."/>
            <person name="Taylor M.W."/>
            <person name="Horn M."/>
            <person name="Daims H."/>
            <person name="Bartol-Mavel D."/>
            <person name="Wincker P."/>
            <person name="Barbe V."/>
            <person name="Fonknechten N."/>
            <person name="Vallenet D."/>
            <person name="Segurens B."/>
            <person name="Schenowitz-Truong C."/>
            <person name="Medigue C."/>
            <person name="Collingro A."/>
            <person name="Snel B."/>
            <person name="Dutilh B.E."/>
            <person name="OpDenCamp H.J.M."/>
            <person name="vanDerDrift C."/>
            <person name="Cirpus I."/>
            <person name="vanDePas-Schoonen K.T."/>
            <person name="Harhangi H.R."/>
            <person name="vanNiftrik L."/>
            <person name="Schmid M."/>
            <person name="Keltjens J."/>
            <person name="vanDeVossenberg J."/>
            <person name="Kartal B."/>
            <person name="Meier H."/>
            <person name="Frishman D."/>
            <person name="Huynen M.A."/>
            <person name="Mewes H."/>
            <person name="Weissenbach J."/>
            <person name="Jetten M.S.M."/>
            <person name="Wagner M."/>
            <person name="LePaslier D."/>
        </authorList>
    </citation>
    <scope>NUCLEOTIDE SEQUENCE</scope>
</reference>
<dbReference type="Proteomes" id="UP000221734">
    <property type="component" value="Chromosome Kuenenia_stuttgartiensis_MBR1"/>
</dbReference>
<dbReference type="EMBL" id="LT934425">
    <property type="protein sequence ID" value="SOH05020.1"/>
    <property type="molecule type" value="Genomic_DNA"/>
</dbReference>